<name>A0A931HTM6_9BACI</name>
<proteinExistence type="predicted"/>
<reference evidence="1 2" key="1">
    <citation type="journal article" date="2005" name="Int. J. Syst. Evol. Microbiol.">
        <title>Halobacillus yeomjeoni sp. nov., isolated from a marine solar saltern in Korea.</title>
        <authorList>
            <person name="Yoon J.H."/>
            <person name="Kang S.J."/>
            <person name="Lee C.H."/>
            <person name="Oh H.W."/>
            <person name="Oh T.K."/>
        </authorList>
    </citation>
    <scope>NUCLEOTIDE SEQUENCE [LARGE SCALE GENOMIC DNA]</scope>
    <source>
        <strain evidence="1 2">KCTC 3957</strain>
    </source>
</reference>
<dbReference type="Proteomes" id="UP000614490">
    <property type="component" value="Unassembled WGS sequence"/>
</dbReference>
<dbReference type="AlphaFoldDB" id="A0A931HTM6"/>
<gene>
    <name evidence="1" type="ORF">H0267_04835</name>
</gene>
<evidence type="ECO:0000313" key="1">
    <source>
        <dbReference type="EMBL" id="MBH0229535.1"/>
    </source>
</evidence>
<dbReference type="EMBL" id="JADZSC010000001">
    <property type="protein sequence ID" value="MBH0229535.1"/>
    <property type="molecule type" value="Genomic_DNA"/>
</dbReference>
<evidence type="ECO:0000313" key="2">
    <source>
        <dbReference type="Proteomes" id="UP000614490"/>
    </source>
</evidence>
<organism evidence="1 2">
    <name type="scientific">Halobacillus yeomjeoni</name>
    <dbReference type="NCBI Taxonomy" id="311194"/>
    <lineage>
        <taxon>Bacteria</taxon>
        <taxon>Bacillati</taxon>
        <taxon>Bacillota</taxon>
        <taxon>Bacilli</taxon>
        <taxon>Bacillales</taxon>
        <taxon>Bacillaceae</taxon>
        <taxon>Halobacillus</taxon>
    </lineage>
</organism>
<comment type="caution">
    <text evidence="1">The sequence shown here is derived from an EMBL/GenBank/DDBJ whole genome shotgun (WGS) entry which is preliminary data.</text>
</comment>
<accession>A0A931HTM6</accession>
<keyword evidence="2" id="KW-1185">Reference proteome</keyword>
<protein>
    <submittedName>
        <fullName evidence="1">Uncharacterized protein</fullName>
    </submittedName>
</protein>
<dbReference type="RefSeq" id="WP_197316137.1">
    <property type="nucleotide sequence ID" value="NZ_JADZSC010000001.1"/>
</dbReference>
<sequence length="79" mass="9226">MEITVARARSNIKRINFRITEKGKQDRIGIIIVPKKGVYDIKMVQGHSLSSVEERKVINKANFYMEQIENQYENGEIEE</sequence>